<protein>
    <submittedName>
        <fullName evidence="1">Autophagy protein 5</fullName>
    </submittedName>
</protein>
<name>A0ACB6ZFI8_THEGA</name>
<comment type="caution">
    <text evidence="1">The sequence shown here is derived from an EMBL/GenBank/DDBJ whole genome shotgun (WGS) entry which is preliminary data.</text>
</comment>
<reference evidence="1" key="1">
    <citation type="submission" date="2019-10" db="EMBL/GenBank/DDBJ databases">
        <authorList>
            <consortium name="DOE Joint Genome Institute"/>
            <person name="Kuo A."/>
            <person name="Miyauchi S."/>
            <person name="Kiss E."/>
            <person name="Drula E."/>
            <person name="Kohler A."/>
            <person name="Sanchez-Garcia M."/>
            <person name="Andreopoulos B."/>
            <person name="Barry K.W."/>
            <person name="Bonito G."/>
            <person name="Buee M."/>
            <person name="Carver A."/>
            <person name="Chen C."/>
            <person name="Cichocki N."/>
            <person name="Clum A."/>
            <person name="Culley D."/>
            <person name="Crous P.W."/>
            <person name="Fauchery L."/>
            <person name="Girlanda M."/>
            <person name="Hayes R."/>
            <person name="Keri Z."/>
            <person name="Labutti K."/>
            <person name="Lipzen A."/>
            <person name="Lombard V."/>
            <person name="Magnuson J."/>
            <person name="Maillard F."/>
            <person name="Morin E."/>
            <person name="Murat C."/>
            <person name="Nolan M."/>
            <person name="Ohm R."/>
            <person name="Pangilinan J."/>
            <person name="Pereira M."/>
            <person name="Perotto S."/>
            <person name="Peter M."/>
            <person name="Riley R."/>
            <person name="Sitrit Y."/>
            <person name="Stielow B."/>
            <person name="Szollosi G."/>
            <person name="Zifcakova L."/>
            <person name="Stursova M."/>
            <person name="Spatafora J.W."/>
            <person name="Tedersoo L."/>
            <person name="Vaario L.-M."/>
            <person name="Yamada A."/>
            <person name="Yan M."/>
            <person name="Wang P."/>
            <person name="Xu J."/>
            <person name="Bruns T."/>
            <person name="Baldrian P."/>
            <person name="Vilgalys R."/>
            <person name="Henrissat B."/>
            <person name="Grigoriev I.V."/>
            <person name="Hibbett D."/>
            <person name="Nagy L.G."/>
            <person name="Martin F.M."/>
        </authorList>
    </citation>
    <scope>NUCLEOTIDE SEQUENCE</scope>
    <source>
        <strain evidence="1">P2</strain>
    </source>
</reference>
<gene>
    <name evidence="1" type="ORF">BDM02DRAFT_3096664</name>
</gene>
<reference evidence="1" key="2">
    <citation type="journal article" date="2020" name="Nat. Commun.">
        <title>Large-scale genome sequencing of mycorrhizal fungi provides insights into the early evolution of symbiotic traits.</title>
        <authorList>
            <person name="Miyauchi S."/>
            <person name="Kiss E."/>
            <person name="Kuo A."/>
            <person name="Drula E."/>
            <person name="Kohler A."/>
            <person name="Sanchez-Garcia M."/>
            <person name="Morin E."/>
            <person name="Andreopoulos B."/>
            <person name="Barry K.W."/>
            <person name="Bonito G."/>
            <person name="Buee M."/>
            <person name="Carver A."/>
            <person name="Chen C."/>
            <person name="Cichocki N."/>
            <person name="Clum A."/>
            <person name="Culley D."/>
            <person name="Crous P.W."/>
            <person name="Fauchery L."/>
            <person name="Girlanda M."/>
            <person name="Hayes R.D."/>
            <person name="Keri Z."/>
            <person name="LaButti K."/>
            <person name="Lipzen A."/>
            <person name="Lombard V."/>
            <person name="Magnuson J."/>
            <person name="Maillard F."/>
            <person name="Murat C."/>
            <person name="Nolan M."/>
            <person name="Ohm R.A."/>
            <person name="Pangilinan J."/>
            <person name="Pereira M.F."/>
            <person name="Perotto S."/>
            <person name="Peter M."/>
            <person name="Pfister S."/>
            <person name="Riley R."/>
            <person name="Sitrit Y."/>
            <person name="Stielow J.B."/>
            <person name="Szollosi G."/>
            <person name="Zifcakova L."/>
            <person name="Stursova M."/>
            <person name="Spatafora J.W."/>
            <person name="Tedersoo L."/>
            <person name="Vaario L.M."/>
            <person name="Yamada A."/>
            <person name="Yan M."/>
            <person name="Wang P."/>
            <person name="Xu J."/>
            <person name="Bruns T."/>
            <person name="Baldrian P."/>
            <person name="Vilgalys R."/>
            <person name="Dunand C."/>
            <person name="Henrissat B."/>
            <person name="Grigoriev I.V."/>
            <person name="Hibbett D."/>
            <person name="Nagy L.G."/>
            <person name="Martin F.M."/>
        </authorList>
    </citation>
    <scope>NUCLEOTIDE SEQUENCE</scope>
    <source>
        <strain evidence="1">P2</strain>
    </source>
</reference>
<organism evidence="1 2">
    <name type="scientific">Thelephora ganbajun</name>
    <name type="common">Ganba fungus</name>
    <dbReference type="NCBI Taxonomy" id="370292"/>
    <lineage>
        <taxon>Eukaryota</taxon>
        <taxon>Fungi</taxon>
        <taxon>Dikarya</taxon>
        <taxon>Basidiomycota</taxon>
        <taxon>Agaricomycotina</taxon>
        <taxon>Agaricomycetes</taxon>
        <taxon>Thelephorales</taxon>
        <taxon>Thelephoraceae</taxon>
        <taxon>Thelephora</taxon>
    </lineage>
</organism>
<dbReference type="EMBL" id="MU118015">
    <property type="protein sequence ID" value="KAF9648322.1"/>
    <property type="molecule type" value="Genomic_DNA"/>
</dbReference>
<evidence type="ECO:0000313" key="2">
    <source>
        <dbReference type="Proteomes" id="UP000886501"/>
    </source>
</evidence>
<sequence>MASTLGPRHGAASAMNLSTPASTTLFRRLTWEGTVPLEIRVDSKELPANSNRGLECYFIQAARVSYLPLLVPDIKKFLVDVVLDEEGAKILKEEDWWFEAEDGSPLKWHWPIGLLYDNHTIAATIRPTPTTDPVPLRLVLHLALPPADKLLLVPSAEACKQAFMGQLKEADFIRWGSTKRMTSLRKAEQDGIWEGIKEHNFDDYWRVASKVTPTTIPTRSQSPPPSSGSLHTRPPSVDPGTTASAPDKDGASSVRSVPIRIYLPDGPVLQELAPPLLDGERPHTISRFLTSTLPLLFPEVGKQHAYAIVQGVVCPPEAELSWLGACMAGADGWVNICVGITR</sequence>
<proteinExistence type="predicted"/>
<accession>A0ACB6ZFI8</accession>
<dbReference type="Proteomes" id="UP000886501">
    <property type="component" value="Unassembled WGS sequence"/>
</dbReference>
<evidence type="ECO:0000313" key="1">
    <source>
        <dbReference type="EMBL" id="KAF9648322.1"/>
    </source>
</evidence>
<keyword evidence="2" id="KW-1185">Reference proteome</keyword>